<proteinExistence type="predicted"/>
<reference evidence="6 7" key="1">
    <citation type="submission" date="2015-02" db="EMBL/GenBank/DDBJ databases">
        <title>Single-cell genomics of uncultivated deep-branching MTB reveals a conserved set of magnetosome genes.</title>
        <authorList>
            <person name="Kolinko S."/>
            <person name="Richter M."/>
            <person name="Glockner F.O."/>
            <person name="Brachmann A."/>
            <person name="Schuler D."/>
        </authorList>
    </citation>
    <scope>NUCLEOTIDE SEQUENCE [LARGE SCALE GENOMIC DNA]</scope>
    <source>
        <strain evidence="6">TM-1</strain>
    </source>
</reference>
<keyword evidence="7" id="KW-1185">Reference proteome</keyword>
<organism evidence="6 7">
    <name type="scientific">Candidatus Magnetobacterium bavaricum</name>
    <dbReference type="NCBI Taxonomy" id="29290"/>
    <lineage>
        <taxon>Bacteria</taxon>
        <taxon>Pseudomonadati</taxon>
        <taxon>Nitrospirota</taxon>
        <taxon>Thermodesulfovibrionia</taxon>
        <taxon>Thermodesulfovibrionales</taxon>
        <taxon>Candidatus Magnetobacteriaceae</taxon>
        <taxon>Candidatus Magnetobacterium</taxon>
    </lineage>
</organism>
<evidence type="ECO:0000313" key="7">
    <source>
        <dbReference type="Proteomes" id="UP000033423"/>
    </source>
</evidence>
<dbReference type="GO" id="GO:0008270">
    <property type="term" value="F:zinc ion binding"/>
    <property type="evidence" value="ECO:0007669"/>
    <property type="project" value="UniProtKB-KW"/>
</dbReference>
<dbReference type="PATRIC" id="fig|29290.4.peg.6369"/>
<feature type="repeat" description="NHL" evidence="5">
    <location>
        <begin position="126"/>
        <end position="169"/>
    </location>
</feature>
<dbReference type="InterPro" id="IPR050952">
    <property type="entry name" value="TRIM-NHL_E3_ligases"/>
</dbReference>
<dbReference type="PROSITE" id="PS51125">
    <property type="entry name" value="NHL"/>
    <property type="match status" value="3"/>
</dbReference>
<dbReference type="AlphaFoldDB" id="A0A0F3GM70"/>
<evidence type="ECO:0000256" key="3">
    <source>
        <dbReference type="ARBA" id="ARBA00022771"/>
    </source>
</evidence>
<dbReference type="EMBL" id="LACI01002092">
    <property type="protein sequence ID" value="KJU82991.1"/>
    <property type="molecule type" value="Genomic_DNA"/>
</dbReference>
<dbReference type="InterPro" id="IPR011042">
    <property type="entry name" value="6-blade_b-propeller_TolB-like"/>
</dbReference>
<dbReference type="Proteomes" id="UP000033423">
    <property type="component" value="Unassembled WGS sequence"/>
</dbReference>
<dbReference type="FunFam" id="2.120.10.30:FF:000013">
    <property type="entry name" value="E3 ubiquitin-protein ligase TRIM71"/>
    <property type="match status" value="1"/>
</dbReference>
<evidence type="ECO:0000256" key="2">
    <source>
        <dbReference type="ARBA" id="ARBA00022737"/>
    </source>
</evidence>
<keyword evidence="1" id="KW-0479">Metal-binding</keyword>
<evidence type="ECO:0000256" key="4">
    <source>
        <dbReference type="ARBA" id="ARBA00022833"/>
    </source>
</evidence>
<dbReference type="Gene3D" id="2.120.10.30">
    <property type="entry name" value="TolB, C-terminal domain"/>
    <property type="match status" value="2"/>
</dbReference>
<keyword evidence="3" id="KW-0863">Zinc-finger</keyword>
<feature type="repeat" description="NHL" evidence="5">
    <location>
        <begin position="83"/>
        <end position="122"/>
    </location>
</feature>
<evidence type="ECO:0000313" key="6">
    <source>
        <dbReference type="EMBL" id="KJU82991.1"/>
    </source>
</evidence>
<name>A0A0F3GM70_9BACT</name>
<protein>
    <submittedName>
        <fullName evidence="6">NHL repeat containing protein</fullName>
    </submittedName>
</protein>
<dbReference type="Pfam" id="PF01436">
    <property type="entry name" value="NHL"/>
    <property type="match status" value="3"/>
</dbReference>
<keyword evidence="4" id="KW-0862">Zinc</keyword>
<feature type="repeat" description="NHL" evidence="5">
    <location>
        <begin position="45"/>
        <end position="75"/>
    </location>
</feature>
<sequence length="172" mass="18725">MTGRTMLRTIVLVTIMLPALAGGAVSEENYKYRGMWLIHNRPWYFKHPGGIAVDGGGKVYVADTENHSIQRFSSGRVYPTKWGSEGSGDGQFNAPYGIAIDSGGNVYVADSDNHRIQKFSSAGVFLTKWGNEGIGDGQFDSPRGIAVDGNGNIYVSDTWNHRIQKFSSAGVF</sequence>
<evidence type="ECO:0000256" key="5">
    <source>
        <dbReference type="PROSITE-ProRule" id="PRU00504"/>
    </source>
</evidence>
<comment type="caution">
    <text evidence="6">The sequence shown here is derived from an EMBL/GenBank/DDBJ whole genome shotgun (WGS) entry which is preliminary data.</text>
</comment>
<feature type="non-terminal residue" evidence="6">
    <location>
        <position position="172"/>
    </location>
</feature>
<keyword evidence="2" id="KW-0677">Repeat</keyword>
<dbReference type="PANTHER" id="PTHR24104">
    <property type="entry name" value="E3 UBIQUITIN-PROTEIN LIGASE NHLRC1-RELATED"/>
    <property type="match status" value="1"/>
</dbReference>
<evidence type="ECO:0000256" key="1">
    <source>
        <dbReference type="ARBA" id="ARBA00022723"/>
    </source>
</evidence>
<dbReference type="SUPFAM" id="SSF101898">
    <property type="entry name" value="NHL repeat"/>
    <property type="match status" value="1"/>
</dbReference>
<dbReference type="InterPro" id="IPR001258">
    <property type="entry name" value="NHL_repeat"/>
</dbReference>
<accession>A0A0F3GM70</accession>
<dbReference type="PANTHER" id="PTHR24104:SF25">
    <property type="entry name" value="PROTEIN LIN-41"/>
    <property type="match status" value="1"/>
</dbReference>
<gene>
    <name evidence="6" type="ORF">MBAV_004812</name>
</gene>